<keyword evidence="3" id="KW-1185">Reference proteome</keyword>
<dbReference type="AlphaFoldDB" id="A0AAV3PX02"/>
<comment type="caution">
    <text evidence="2">The sequence shown here is derived from an EMBL/GenBank/DDBJ whole genome shotgun (WGS) entry which is preliminary data.</text>
</comment>
<organism evidence="2 3">
    <name type="scientific">Lithospermum erythrorhizon</name>
    <name type="common">Purple gromwell</name>
    <name type="synonym">Lithospermum officinale var. erythrorhizon</name>
    <dbReference type="NCBI Taxonomy" id="34254"/>
    <lineage>
        <taxon>Eukaryota</taxon>
        <taxon>Viridiplantae</taxon>
        <taxon>Streptophyta</taxon>
        <taxon>Embryophyta</taxon>
        <taxon>Tracheophyta</taxon>
        <taxon>Spermatophyta</taxon>
        <taxon>Magnoliopsida</taxon>
        <taxon>eudicotyledons</taxon>
        <taxon>Gunneridae</taxon>
        <taxon>Pentapetalae</taxon>
        <taxon>asterids</taxon>
        <taxon>lamiids</taxon>
        <taxon>Boraginales</taxon>
        <taxon>Boraginaceae</taxon>
        <taxon>Boraginoideae</taxon>
        <taxon>Lithospermeae</taxon>
        <taxon>Lithospermum</taxon>
    </lineage>
</organism>
<evidence type="ECO:0000313" key="2">
    <source>
        <dbReference type="EMBL" id="GAA0154880.1"/>
    </source>
</evidence>
<proteinExistence type="predicted"/>
<feature type="region of interest" description="Disordered" evidence="1">
    <location>
        <begin position="69"/>
        <end position="90"/>
    </location>
</feature>
<feature type="compositionally biased region" description="Polar residues" evidence="1">
    <location>
        <begin position="72"/>
        <end position="90"/>
    </location>
</feature>
<sequence>MTSIGRQTSPLKRPKKNGSDLIYDSYEFCAVMKQLNSAIQGPSSSPLSPYSYYVGLPLDRIRIQPLKASKRLSGSQDNKDNVSNATKRNSSGGLVACLWGKVKWVLIRKRTG</sequence>
<dbReference type="EMBL" id="BAABME010018744">
    <property type="protein sequence ID" value="GAA0154880.1"/>
    <property type="molecule type" value="Genomic_DNA"/>
</dbReference>
<evidence type="ECO:0000313" key="3">
    <source>
        <dbReference type="Proteomes" id="UP001454036"/>
    </source>
</evidence>
<evidence type="ECO:0000256" key="1">
    <source>
        <dbReference type="SAM" id="MobiDB-lite"/>
    </source>
</evidence>
<protein>
    <submittedName>
        <fullName evidence="2">Uncharacterized protein</fullName>
    </submittedName>
</protein>
<name>A0AAV3PX02_LITER</name>
<reference evidence="2 3" key="1">
    <citation type="submission" date="2024-01" db="EMBL/GenBank/DDBJ databases">
        <title>The complete chloroplast genome sequence of Lithospermum erythrorhizon: insights into the phylogenetic relationship among Boraginaceae species and the maternal lineages of purple gromwells.</title>
        <authorList>
            <person name="Okada T."/>
            <person name="Watanabe K."/>
        </authorList>
    </citation>
    <scope>NUCLEOTIDE SEQUENCE [LARGE SCALE GENOMIC DNA]</scope>
</reference>
<gene>
    <name evidence="2" type="ORF">LIER_37988</name>
</gene>
<accession>A0AAV3PX02</accession>
<dbReference type="Proteomes" id="UP001454036">
    <property type="component" value="Unassembled WGS sequence"/>
</dbReference>